<feature type="domain" description="PhoU" evidence="9">
    <location>
        <begin position="111"/>
        <end position="196"/>
    </location>
</feature>
<dbReference type="InterPro" id="IPR028366">
    <property type="entry name" value="PhoU"/>
</dbReference>
<dbReference type="AlphaFoldDB" id="A0A0D2JT99"/>
<evidence type="ECO:0000313" key="10">
    <source>
        <dbReference type="EMBL" id="KIX12715.1"/>
    </source>
</evidence>
<dbReference type="FunCoup" id="A0A0D2JT99">
    <property type="interactions" value="446"/>
</dbReference>
<dbReference type="EMBL" id="AZAC01000024">
    <property type="protein sequence ID" value="KIX12715.1"/>
    <property type="molecule type" value="Genomic_DNA"/>
</dbReference>
<evidence type="ECO:0000256" key="3">
    <source>
        <dbReference type="ARBA" id="ARBA00011738"/>
    </source>
</evidence>
<dbReference type="SUPFAM" id="SSF109755">
    <property type="entry name" value="PhoU-like"/>
    <property type="match status" value="1"/>
</dbReference>
<dbReference type="NCBIfam" id="TIGR02135">
    <property type="entry name" value="phoU_full"/>
    <property type="match status" value="1"/>
</dbReference>
<evidence type="ECO:0000256" key="8">
    <source>
        <dbReference type="PIRNR" id="PIRNR003107"/>
    </source>
</evidence>
<dbReference type="InParanoid" id="A0A0D2JT99"/>
<dbReference type="PANTHER" id="PTHR42930">
    <property type="entry name" value="PHOSPHATE-SPECIFIC TRANSPORT SYSTEM ACCESSORY PROTEIN PHOU"/>
    <property type="match status" value="1"/>
</dbReference>
<comment type="caution">
    <text evidence="10">The sequence shown here is derived from an EMBL/GenBank/DDBJ whole genome shotgun (WGS) entry which is preliminary data.</text>
</comment>
<dbReference type="Gene3D" id="1.20.58.220">
    <property type="entry name" value="Phosphate transport system protein phou homolog 2, domain 2"/>
    <property type="match status" value="1"/>
</dbReference>
<dbReference type="STRING" id="1429043.X474_17775"/>
<gene>
    <name evidence="10" type="ORF">X474_17775</name>
</gene>
<evidence type="ECO:0000256" key="2">
    <source>
        <dbReference type="ARBA" id="ARBA00008107"/>
    </source>
</evidence>
<keyword evidence="5 8" id="KW-0963">Cytoplasm</keyword>
<dbReference type="Pfam" id="PF01895">
    <property type="entry name" value="PhoU"/>
    <property type="match status" value="2"/>
</dbReference>
<evidence type="ECO:0000259" key="9">
    <source>
        <dbReference type="Pfam" id="PF01895"/>
    </source>
</evidence>
<feature type="domain" description="PhoU" evidence="9">
    <location>
        <begin position="9"/>
        <end position="92"/>
    </location>
</feature>
<dbReference type="GO" id="GO:0005737">
    <property type="term" value="C:cytoplasm"/>
    <property type="evidence" value="ECO:0007669"/>
    <property type="project" value="UniProtKB-SubCell"/>
</dbReference>
<reference evidence="10 11" key="1">
    <citation type="submission" date="2013-11" db="EMBL/GenBank/DDBJ databases">
        <title>Metagenomic analysis of a methanogenic consortium involved in long chain n-alkane degradation.</title>
        <authorList>
            <person name="Davidova I.A."/>
            <person name="Callaghan A.V."/>
            <person name="Wawrik B."/>
            <person name="Pruitt S."/>
            <person name="Marks C."/>
            <person name="Duncan K.E."/>
            <person name="Suflita J.M."/>
        </authorList>
    </citation>
    <scope>NUCLEOTIDE SEQUENCE [LARGE SCALE GENOMIC DNA]</scope>
    <source>
        <strain evidence="10 11">SPR</strain>
    </source>
</reference>
<keyword evidence="4 8" id="KW-0813">Transport</keyword>
<sequence>MQDVREDLLAMAGLVETAVNDAYNALLQRNPRLAKDVINGDRRIDLMENEIDEKSITLLATQQPVAIDLRFLAATTKICSFLERVGDQAVNFSWRVITLSEMEQVEVPDVLKRIYEISHSMLHDSLDSFVNGDPDRARSIIERDDEVDKLTRRFLEDNIQSMTQERKVVRSGVEMILLSRHIERIADEATNVAEEVVYLVEGEVIRHQGESAPGNGTL</sequence>
<evidence type="ECO:0000256" key="7">
    <source>
        <dbReference type="ARBA" id="ARBA00056181"/>
    </source>
</evidence>
<comment type="similarity">
    <text evidence="2 8">Belongs to the PhoU family.</text>
</comment>
<dbReference type="GO" id="GO:0045936">
    <property type="term" value="P:negative regulation of phosphate metabolic process"/>
    <property type="evidence" value="ECO:0007669"/>
    <property type="project" value="InterPro"/>
</dbReference>
<keyword evidence="6 8" id="KW-0592">Phosphate transport</keyword>
<dbReference type="PANTHER" id="PTHR42930:SF3">
    <property type="entry name" value="PHOSPHATE-SPECIFIC TRANSPORT SYSTEM ACCESSORY PROTEIN PHOU"/>
    <property type="match status" value="1"/>
</dbReference>
<dbReference type="PATRIC" id="fig|1429043.3.peg.3759"/>
<dbReference type="PIRSF" id="PIRSF003107">
    <property type="entry name" value="PhoU"/>
    <property type="match status" value="1"/>
</dbReference>
<dbReference type="GO" id="GO:0006817">
    <property type="term" value="P:phosphate ion transport"/>
    <property type="evidence" value="ECO:0007669"/>
    <property type="project" value="UniProtKB-KW"/>
</dbReference>
<name>A0A0D2JT99_9BACT</name>
<dbReference type="Proteomes" id="UP000032233">
    <property type="component" value="Unassembled WGS sequence"/>
</dbReference>
<comment type="function">
    <text evidence="7 8">Plays a role in the regulation of phosphate uptake.</text>
</comment>
<evidence type="ECO:0000256" key="4">
    <source>
        <dbReference type="ARBA" id="ARBA00022448"/>
    </source>
</evidence>
<organism evidence="10 11">
    <name type="scientific">Dethiosulfatarculus sandiegensis</name>
    <dbReference type="NCBI Taxonomy" id="1429043"/>
    <lineage>
        <taxon>Bacteria</taxon>
        <taxon>Pseudomonadati</taxon>
        <taxon>Thermodesulfobacteriota</taxon>
        <taxon>Desulfarculia</taxon>
        <taxon>Desulfarculales</taxon>
        <taxon>Desulfarculaceae</taxon>
        <taxon>Dethiosulfatarculus</taxon>
    </lineage>
</organism>
<evidence type="ECO:0000256" key="5">
    <source>
        <dbReference type="ARBA" id="ARBA00022490"/>
    </source>
</evidence>
<dbReference type="InterPro" id="IPR026022">
    <property type="entry name" value="PhoU_dom"/>
</dbReference>
<comment type="subunit">
    <text evidence="3 8">Homodimer.</text>
</comment>
<comment type="subcellular location">
    <subcellularLocation>
        <location evidence="1 8">Cytoplasm</location>
    </subcellularLocation>
</comment>
<dbReference type="InterPro" id="IPR038078">
    <property type="entry name" value="PhoU-like_sf"/>
</dbReference>
<keyword evidence="11" id="KW-1185">Reference proteome</keyword>
<evidence type="ECO:0000256" key="1">
    <source>
        <dbReference type="ARBA" id="ARBA00004496"/>
    </source>
</evidence>
<dbReference type="FunFam" id="1.20.58.220:FF:000004">
    <property type="entry name" value="Phosphate-specific transport system accessory protein PhoU"/>
    <property type="match status" value="1"/>
</dbReference>
<evidence type="ECO:0000313" key="11">
    <source>
        <dbReference type="Proteomes" id="UP000032233"/>
    </source>
</evidence>
<proteinExistence type="inferred from homology"/>
<dbReference type="GO" id="GO:0030643">
    <property type="term" value="P:intracellular phosphate ion homeostasis"/>
    <property type="evidence" value="ECO:0007669"/>
    <property type="project" value="InterPro"/>
</dbReference>
<evidence type="ECO:0000256" key="6">
    <source>
        <dbReference type="ARBA" id="ARBA00022592"/>
    </source>
</evidence>
<accession>A0A0D2JT99</accession>
<protein>
    <recommendedName>
        <fullName evidence="8">Phosphate-specific transport system accessory protein PhoU</fullName>
    </recommendedName>
</protein>